<feature type="compositionally biased region" description="Basic and acidic residues" evidence="1">
    <location>
        <begin position="42"/>
        <end position="55"/>
    </location>
</feature>
<protein>
    <submittedName>
        <fullName evidence="3">Uncharacterized protein</fullName>
    </submittedName>
</protein>
<dbReference type="Proteomes" id="UP000719412">
    <property type="component" value="Unassembled WGS sequence"/>
</dbReference>
<dbReference type="EMBL" id="JABDTM020024403">
    <property type="protein sequence ID" value="KAH0814319.1"/>
    <property type="molecule type" value="Genomic_DNA"/>
</dbReference>
<name>A0A8J6HGJ9_TENMO</name>
<gene>
    <name evidence="3" type="ORF">GEV33_008472</name>
</gene>
<feature type="transmembrane region" description="Helical" evidence="2">
    <location>
        <begin position="462"/>
        <end position="485"/>
    </location>
</feature>
<keyword evidence="4" id="KW-1185">Reference proteome</keyword>
<comment type="caution">
    <text evidence="3">The sequence shown here is derived from an EMBL/GenBank/DDBJ whole genome shotgun (WGS) entry which is preliminary data.</text>
</comment>
<keyword evidence="2" id="KW-0812">Transmembrane</keyword>
<evidence type="ECO:0000256" key="2">
    <source>
        <dbReference type="SAM" id="Phobius"/>
    </source>
</evidence>
<feature type="compositionally biased region" description="Basic residues" evidence="1">
    <location>
        <begin position="374"/>
        <end position="386"/>
    </location>
</feature>
<evidence type="ECO:0000313" key="3">
    <source>
        <dbReference type="EMBL" id="KAH0814319.1"/>
    </source>
</evidence>
<feature type="compositionally biased region" description="Pro residues" evidence="1">
    <location>
        <begin position="399"/>
        <end position="409"/>
    </location>
</feature>
<accession>A0A8J6HGJ9</accession>
<dbReference type="AlphaFoldDB" id="A0A8J6HGJ9"/>
<feature type="transmembrane region" description="Helical" evidence="2">
    <location>
        <begin position="89"/>
        <end position="109"/>
    </location>
</feature>
<reference evidence="3" key="2">
    <citation type="submission" date="2021-08" db="EMBL/GenBank/DDBJ databases">
        <authorList>
            <person name="Eriksson T."/>
        </authorList>
    </citation>
    <scope>NUCLEOTIDE SEQUENCE</scope>
    <source>
        <strain evidence="3">Stoneville</strain>
        <tissue evidence="3">Whole head</tissue>
    </source>
</reference>
<feature type="region of interest" description="Disordered" evidence="1">
    <location>
        <begin position="374"/>
        <end position="416"/>
    </location>
</feature>
<organism evidence="3 4">
    <name type="scientific">Tenebrio molitor</name>
    <name type="common">Yellow mealworm beetle</name>
    <dbReference type="NCBI Taxonomy" id="7067"/>
    <lineage>
        <taxon>Eukaryota</taxon>
        <taxon>Metazoa</taxon>
        <taxon>Ecdysozoa</taxon>
        <taxon>Arthropoda</taxon>
        <taxon>Hexapoda</taxon>
        <taxon>Insecta</taxon>
        <taxon>Pterygota</taxon>
        <taxon>Neoptera</taxon>
        <taxon>Endopterygota</taxon>
        <taxon>Coleoptera</taxon>
        <taxon>Polyphaga</taxon>
        <taxon>Cucujiformia</taxon>
        <taxon>Tenebrionidae</taxon>
        <taxon>Tenebrio</taxon>
    </lineage>
</organism>
<keyword evidence="2" id="KW-1133">Transmembrane helix</keyword>
<reference evidence="3" key="1">
    <citation type="journal article" date="2020" name="J Insects Food Feed">
        <title>The yellow mealworm (Tenebrio molitor) genome: a resource for the emerging insects as food and feed industry.</title>
        <authorList>
            <person name="Eriksson T."/>
            <person name="Andere A."/>
            <person name="Kelstrup H."/>
            <person name="Emery V."/>
            <person name="Picard C."/>
        </authorList>
    </citation>
    <scope>NUCLEOTIDE SEQUENCE</scope>
    <source>
        <strain evidence="3">Stoneville</strain>
        <tissue evidence="3">Whole head</tissue>
    </source>
</reference>
<evidence type="ECO:0000313" key="4">
    <source>
        <dbReference type="Proteomes" id="UP000719412"/>
    </source>
</evidence>
<feature type="transmembrane region" description="Helical" evidence="2">
    <location>
        <begin position="121"/>
        <end position="142"/>
    </location>
</feature>
<evidence type="ECO:0000256" key="1">
    <source>
        <dbReference type="SAM" id="MobiDB-lite"/>
    </source>
</evidence>
<feature type="region of interest" description="Disordered" evidence="1">
    <location>
        <begin position="42"/>
        <end position="77"/>
    </location>
</feature>
<proteinExistence type="predicted"/>
<keyword evidence="2" id="KW-0472">Membrane</keyword>
<sequence length="682" mass="76400">MQLRRPESTQSDFQKDTILGHMHGTAGLHSAMAIKRQRRLREQAKRRALERERRLSSRTSSMDSMDHLATKKVPNDAPPDHRLATSIGMLHIGVCFLVFGLFLIGSGLLPDDMVTWRGGGVWNELVATGIFVAALGIILIAINRVMSRREEEDLNEYVSRQLTRSRSGHRLERDVETGCLTTKNHRRILDKKREDEERGFTDITPVHSPHSKVAPVAVQNGDAHLEKIVEEDVFERSVDETKPLENKETISTTTTASLSPGTPSETRELISNAQQLFTIKEDNQNFVPQDTTPTFFSKAKQLSPLWFSWKQDSHLMEAREGTDLLDRDLLAGLQQKKKLNDYRKIKLKDFYSIDKDKGTEGVMIGAMPAVAVRHERRKGQEKRSKRPSQLYIGGHWLPPTSPSPTPSPNGPHDDPDRLPELYICGKVSALQLVVGSILLGAIVLIVGLVQLVPNAADADHRYIFIGAGGVLLILGFVLTGVRCFCMHCHRGSRVVMEDAPPTLDAVNSIDVLVQRRDTQETISSRCRSQRWSIEDEDVEWLAWYPVTNVRVGGSHSREGCVDKFNKGMVDCNLAKPSELLRQRQRPWALSWTFLKVKVTVSSSGVSTSGWRLQFLPSLGSRATPRSVFGRPGVKQNPPLRWKTVFLASTLLTEPPFSGPHHVFTPYCPSSTLSELQNLIASF</sequence>
<feature type="transmembrane region" description="Helical" evidence="2">
    <location>
        <begin position="427"/>
        <end position="450"/>
    </location>
</feature>